<dbReference type="RefSeq" id="WP_094455586.1">
    <property type="nucleotide sequence ID" value="NZ_NOXU01000026.1"/>
</dbReference>
<name>A0A255Z160_9PROT</name>
<evidence type="ECO:0000256" key="1">
    <source>
        <dbReference type="SAM" id="MobiDB-lite"/>
    </source>
</evidence>
<accession>A0A255Z160</accession>
<dbReference type="AlphaFoldDB" id="A0A255Z160"/>
<dbReference type="EMBL" id="NOXU01000026">
    <property type="protein sequence ID" value="OYQ35208.1"/>
    <property type="molecule type" value="Genomic_DNA"/>
</dbReference>
<protein>
    <submittedName>
        <fullName evidence="2">Uncharacterized protein</fullName>
    </submittedName>
</protein>
<comment type="caution">
    <text evidence="2">The sequence shown here is derived from an EMBL/GenBank/DDBJ whole genome shotgun (WGS) entry which is preliminary data.</text>
</comment>
<feature type="region of interest" description="Disordered" evidence="1">
    <location>
        <begin position="1"/>
        <end position="20"/>
    </location>
</feature>
<reference evidence="2 3" key="1">
    <citation type="submission" date="2017-07" db="EMBL/GenBank/DDBJ databases">
        <title>Niveispirillum cyanobacteriorum sp. nov., isolated from cyanobacterial aggregates in a eutrophic lake.</title>
        <authorList>
            <person name="Cai H."/>
        </authorList>
    </citation>
    <scope>NUCLEOTIDE SEQUENCE [LARGE SCALE GENOMIC DNA]</scope>
    <source>
        <strain evidence="3">TH1-14</strain>
    </source>
</reference>
<organism evidence="2 3">
    <name type="scientific">Niveispirillum lacus</name>
    <dbReference type="NCBI Taxonomy" id="1981099"/>
    <lineage>
        <taxon>Bacteria</taxon>
        <taxon>Pseudomonadati</taxon>
        <taxon>Pseudomonadota</taxon>
        <taxon>Alphaproteobacteria</taxon>
        <taxon>Rhodospirillales</taxon>
        <taxon>Azospirillaceae</taxon>
        <taxon>Niveispirillum</taxon>
    </lineage>
</organism>
<gene>
    <name evidence="2" type="ORF">CHU95_08215</name>
</gene>
<evidence type="ECO:0000313" key="3">
    <source>
        <dbReference type="Proteomes" id="UP000216998"/>
    </source>
</evidence>
<keyword evidence="3" id="KW-1185">Reference proteome</keyword>
<sequence length="81" mass="8686">MGRDIPKEYLGQPCADHPVAGSGDCCRSAVTRAYRDLRSRGVPDAYCLDAALAVYQWHHPEAEGDTAAAIVGSWVTTGTLH</sequence>
<dbReference type="Proteomes" id="UP000216998">
    <property type="component" value="Unassembled WGS sequence"/>
</dbReference>
<evidence type="ECO:0000313" key="2">
    <source>
        <dbReference type="EMBL" id="OYQ35208.1"/>
    </source>
</evidence>
<proteinExistence type="predicted"/>
<dbReference type="OrthoDB" id="7359277at2"/>